<sequence length="81" mass="9016">MNDLPEFCYTVLPTGEFAMLHRGHPGYCPIDISLAGAPNIRDLADKLNYQFGVTKEQEADMLAEALSEQNAAIIEQQEFTL</sequence>
<comment type="caution">
    <text evidence="1">The sequence shown here is derived from an EMBL/GenBank/DDBJ whole genome shotgun (WGS) entry which is preliminary data.</text>
</comment>
<reference evidence="1" key="2">
    <citation type="submission" date="2021-04" db="EMBL/GenBank/DDBJ databases">
        <authorList>
            <person name="Gilroy R."/>
        </authorList>
    </citation>
    <scope>NUCLEOTIDE SEQUENCE</scope>
    <source>
        <strain evidence="1">ChiBcec8-14828</strain>
    </source>
</reference>
<evidence type="ECO:0000313" key="1">
    <source>
        <dbReference type="EMBL" id="HJB39594.1"/>
    </source>
</evidence>
<accession>A0A9D2M2G7</accession>
<reference evidence="1" key="1">
    <citation type="journal article" date="2021" name="PeerJ">
        <title>Extensive microbial diversity within the chicken gut microbiome revealed by metagenomics and culture.</title>
        <authorList>
            <person name="Gilroy R."/>
            <person name="Ravi A."/>
            <person name="Getino M."/>
            <person name="Pursley I."/>
            <person name="Horton D.L."/>
            <person name="Alikhan N.F."/>
            <person name="Baker D."/>
            <person name="Gharbi K."/>
            <person name="Hall N."/>
            <person name="Watson M."/>
            <person name="Adriaenssens E.M."/>
            <person name="Foster-Nyarko E."/>
            <person name="Jarju S."/>
            <person name="Secka A."/>
            <person name="Antonio M."/>
            <person name="Oren A."/>
            <person name="Chaudhuri R.R."/>
            <person name="La Ragione R."/>
            <person name="Hildebrand F."/>
            <person name="Pallen M.J."/>
        </authorList>
    </citation>
    <scope>NUCLEOTIDE SEQUENCE</scope>
    <source>
        <strain evidence="1">ChiBcec8-14828</strain>
    </source>
</reference>
<gene>
    <name evidence="1" type="ORF">H9943_04275</name>
</gene>
<dbReference type="Proteomes" id="UP000824209">
    <property type="component" value="Unassembled WGS sequence"/>
</dbReference>
<name>A0A9D2M2G7_9FIRM</name>
<dbReference type="EMBL" id="DWYA01000043">
    <property type="protein sequence ID" value="HJB39594.1"/>
    <property type="molecule type" value="Genomic_DNA"/>
</dbReference>
<dbReference type="AlphaFoldDB" id="A0A9D2M2G7"/>
<organism evidence="1 2">
    <name type="scientific">Candidatus Ruthenibacterium avium</name>
    <dbReference type="NCBI Taxonomy" id="2838751"/>
    <lineage>
        <taxon>Bacteria</taxon>
        <taxon>Bacillati</taxon>
        <taxon>Bacillota</taxon>
        <taxon>Clostridia</taxon>
        <taxon>Eubacteriales</taxon>
        <taxon>Oscillospiraceae</taxon>
        <taxon>Ruthenibacterium</taxon>
    </lineage>
</organism>
<proteinExistence type="predicted"/>
<protein>
    <submittedName>
        <fullName evidence="1">Uncharacterized protein</fullName>
    </submittedName>
</protein>
<evidence type="ECO:0000313" key="2">
    <source>
        <dbReference type="Proteomes" id="UP000824209"/>
    </source>
</evidence>